<gene>
    <name evidence="2" type="ORF">CRI94_07095</name>
</gene>
<protein>
    <recommendedName>
        <fullName evidence="1">Pyrrolo-quinoline quinone repeat domain-containing protein</fullName>
    </recommendedName>
</protein>
<dbReference type="PROSITE" id="PS51257">
    <property type="entry name" value="PROKAR_LIPOPROTEIN"/>
    <property type="match status" value="1"/>
</dbReference>
<dbReference type="Gene3D" id="2.40.10.480">
    <property type="match status" value="2"/>
</dbReference>
<dbReference type="InterPro" id="IPR018391">
    <property type="entry name" value="PQQ_b-propeller_rpt"/>
</dbReference>
<evidence type="ECO:0000313" key="3">
    <source>
        <dbReference type="Proteomes" id="UP000220102"/>
    </source>
</evidence>
<dbReference type="OrthoDB" id="1091598at2"/>
<dbReference type="SMART" id="SM00564">
    <property type="entry name" value="PQQ"/>
    <property type="match status" value="5"/>
</dbReference>
<dbReference type="InterPro" id="IPR002372">
    <property type="entry name" value="PQQ_rpt_dom"/>
</dbReference>
<dbReference type="PANTHER" id="PTHR34512">
    <property type="entry name" value="CELL SURFACE PROTEIN"/>
    <property type="match status" value="1"/>
</dbReference>
<evidence type="ECO:0000313" key="2">
    <source>
        <dbReference type="EMBL" id="PEN13823.1"/>
    </source>
</evidence>
<organism evidence="2 3">
    <name type="scientific">Longibacter salinarum</name>
    <dbReference type="NCBI Taxonomy" id="1850348"/>
    <lineage>
        <taxon>Bacteria</taxon>
        <taxon>Pseudomonadati</taxon>
        <taxon>Rhodothermota</taxon>
        <taxon>Rhodothermia</taxon>
        <taxon>Rhodothermales</taxon>
        <taxon>Salisaetaceae</taxon>
        <taxon>Longibacter</taxon>
    </lineage>
</organism>
<feature type="domain" description="Pyrrolo-quinoline quinone repeat" evidence="1">
    <location>
        <begin position="55"/>
        <end position="171"/>
    </location>
</feature>
<feature type="domain" description="Pyrrolo-quinoline quinone repeat" evidence="1">
    <location>
        <begin position="205"/>
        <end position="311"/>
    </location>
</feature>
<evidence type="ECO:0000259" key="1">
    <source>
        <dbReference type="Pfam" id="PF13360"/>
    </source>
</evidence>
<dbReference type="RefSeq" id="WP_098074987.1">
    <property type="nucleotide sequence ID" value="NZ_PDEQ01000003.1"/>
</dbReference>
<dbReference type="Pfam" id="PF13360">
    <property type="entry name" value="PQQ_2"/>
    <property type="match status" value="2"/>
</dbReference>
<dbReference type="SUPFAM" id="SSF50998">
    <property type="entry name" value="Quinoprotein alcohol dehydrogenase-like"/>
    <property type="match status" value="1"/>
</dbReference>
<accession>A0A2A8CYZ4</accession>
<keyword evidence="3" id="KW-1185">Reference proteome</keyword>
<dbReference type="InterPro" id="IPR015943">
    <property type="entry name" value="WD40/YVTN_repeat-like_dom_sf"/>
</dbReference>
<dbReference type="InterPro" id="IPR011047">
    <property type="entry name" value="Quinoprotein_ADH-like_sf"/>
</dbReference>
<dbReference type="Gene3D" id="2.130.10.10">
    <property type="entry name" value="YVTN repeat-like/Quinoprotein amine dehydrogenase"/>
    <property type="match status" value="1"/>
</dbReference>
<dbReference type="PANTHER" id="PTHR34512:SF30">
    <property type="entry name" value="OUTER MEMBRANE PROTEIN ASSEMBLY FACTOR BAMB"/>
    <property type="match status" value="1"/>
</dbReference>
<sequence>MTRSSVFLSSVFFVLSLTFFVGCDTNKDRASAQRLDVRWERDYLPATTSPSTEPAILTVEQAPAVLTSAAGSLRAMSLENGEDIWATQLEPKQELIGPDFVVDSGEVFTCHYFYKAGAWDQGTGHTLWYYSDSEVYPLAYLAVGKDALYAGDQSGNLLALERRTGKPIFQRKFESLPRGLTYHDQSVYFGYGYVPQGGEGQAVGGIQKVTADTGESIWTYQTESGGFLRMRPIVRDGRVYAGTKTGDRVEFVALDAETGEKIWSNRYVRTYAAIWADGKIIVNDRQKLWALDPETGSRIWMTDLEAGHGESGMAYLDGFIYHPHGVAMYVVDVDSGEVVHVEPPLDGTYVWEVGAGKGTVVAQTSSKVVAYEPFEPRTD</sequence>
<reference evidence="2 3" key="1">
    <citation type="submission" date="2017-10" db="EMBL/GenBank/DDBJ databases">
        <title>Draft genome of Longibacter Salinarum.</title>
        <authorList>
            <person name="Goh K.M."/>
            <person name="Shamsir M.S."/>
            <person name="Lim S.W."/>
        </authorList>
    </citation>
    <scope>NUCLEOTIDE SEQUENCE [LARGE SCALE GENOMIC DNA]</scope>
    <source>
        <strain evidence="2 3">KCTC 52045</strain>
    </source>
</reference>
<dbReference type="EMBL" id="PDEQ01000003">
    <property type="protein sequence ID" value="PEN13823.1"/>
    <property type="molecule type" value="Genomic_DNA"/>
</dbReference>
<name>A0A2A8CYZ4_9BACT</name>
<dbReference type="Proteomes" id="UP000220102">
    <property type="component" value="Unassembled WGS sequence"/>
</dbReference>
<proteinExistence type="predicted"/>
<comment type="caution">
    <text evidence="2">The sequence shown here is derived from an EMBL/GenBank/DDBJ whole genome shotgun (WGS) entry which is preliminary data.</text>
</comment>
<dbReference type="AlphaFoldDB" id="A0A2A8CYZ4"/>